<keyword evidence="3" id="KW-1185">Reference proteome</keyword>
<evidence type="ECO:0000313" key="3">
    <source>
        <dbReference type="Proteomes" id="UP001500212"/>
    </source>
</evidence>
<sequence length="231" mass="25358">MPLPFDTHAKALDPVFAEMSAATDHVLWEETPELSTREKILLSLVADVSQQTLGLPYEAHVVTAREHGLSADELRELLRFISYDSGYPAALAALARLTEIEQEKNLPGPTGLGHQVDADGSASPIPAPTRKAVRNLDASFADFMDLQSRMRAGMSLLSARERAFATMTVDVLYQTLDESFRVHVTRALRAGATPDEARAVVRFSARFGMTKAWRALRVLEALFTETGTVFA</sequence>
<dbReference type="InterPro" id="IPR029032">
    <property type="entry name" value="AhpD-like"/>
</dbReference>
<feature type="domain" description="Carboxymuconolactone decarboxylase-like" evidence="1">
    <location>
        <begin position="144"/>
        <end position="220"/>
    </location>
</feature>
<evidence type="ECO:0000259" key="1">
    <source>
        <dbReference type="Pfam" id="PF02627"/>
    </source>
</evidence>
<organism evidence="2 3">
    <name type="scientific">Actinoallomurus liliacearum</name>
    <dbReference type="NCBI Taxonomy" id="1080073"/>
    <lineage>
        <taxon>Bacteria</taxon>
        <taxon>Bacillati</taxon>
        <taxon>Actinomycetota</taxon>
        <taxon>Actinomycetes</taxon>
        <taxon>Streptosporangiales</taxon>
        <taxon>Thermomonosporaceae</taxon>
        <taxon>Actinoallomurus</taxon>
    </lineage>
</organism>
<evidence type="ECO:0000313" key="2">
    <source>
        <dbReference type="EMBL" id="GAA4613224.1"/>
    </source>
</evidence>
<proteinExistence type="predicted"/>
<dbReference type="Gene3D" id="1.20.1290.10">
    <property type="entry name" value="AhpD-like"/>
    <property type="match status" value="2"/>
</dbReference>
<dbReference type="Pfam" id="PF02627">
    <property type="entry name" value="CMD"/>
    <property type="match status" value="2"/>
</dbReference>
<dbReference type="PANTHER" id="PTHR33570:SF2">
    <property type="entry name" value="CARBOXYMUCONOLACTONE DECARBOXYLASE-LIKE DOMAIN-CONTAINING PROTEIN"/>
    <property type="match status" value="1"/>
</dbReference>
<dbReference type="Proteomes" id="UP001500212">
    <property type="component" value="Unassembled WGS sequence"/>
</dbReference>
<comment type="caution">
    <text evidence="2">The sequence shown here is derived from an EMBL/GenBank/DDBJ whole genome shotgun (WGS) entry which is preliminary data.</text>
</comment>
<feature type="domain" description="Carboxymuconolactone decarboxylase-like" evidence="1">
    <location>
        <begin position="19"/>
        <end position="98"/>
    </location>
</feature>
<gene>
    <name evidence="2" type="ORF">GCM10023195_57080</name>
</gene>
<name>A0ABP8TPF2_9ACTN</name>
<dbReference type="InterPro" id="IPR003779">
    <property type="entry name" value="CMD-like"/>
</dbReference>
<dbReference type="PANTHER" id="PTHR33570">
    <property type="entry name" value="4-CARBOXYMUCONOLACTONE DECARBOXYLASE FAMILY PROTEIN"/>
    <property type="match status" value="1"/>
</dbReference>
<dbReference type="InterPro" id="IPR052512">
    <property type="entry name" value="4CMD/NDH-1_regulator"/>
</dbReference>
<protein>
    <submittedName>
        <fullName evidence="2">Carboxymuconolactone decarboxylase family protein</fullName>
    </submittedName>
</protein>
<dbReference type="EMBL" id="BAABHJ010000023">
    <property type="protein sequence ID" value="GAA4613224.1"/>
    <property type="molecule type" value="Genomic_DNA"/>
</dbReference>
<dbReference type="RefSeq" id="WP_345361091.1">
    <property type="nucleotide sequence ID" value="NZ_BAABHJ010000023.1"/>
</dbReference>
<reference evidence="3" key="1">
    <citation type="journal article" date="2019" name="Int. J. Syst. Evol. Microbiol.">
        <title>The Global Catalogue of Microorganisms (GCM) 10K type strain sequencing project: providing services to taxonomists for standard genome sequencing and annotation.</title>
        <authorList>
            <consortium name="The Broad Institute Genomics Platform"/>
            <consortium name="The Broad Institute Genome Sequencing Center for Infectious Disease"/>
            <person name="Wu L."/>
            <person name="Ma J."/>
        </authorList>
    </citation>
    <scope>NUCLEOTIDE SEQUENCE [LARGE SCALE GENOMIC DNA]</scope>
    <source>
        <strain evidence="3">JCM 17938</strain>
    </source>
</reference>
<dbReference type="SUPFAM" id="SSF69118">
    <property type="entry name" value="AhpD-like"/>
    <property type="match status" value="1"/>
</dbReference>
<accession>A0ABP8TPF2</accession>